<evidence type="ECO:0000313" key="1">
    <source>
        <dbReference type="EMBL" id="MFC3996039.1"/>
    </source>
</evidence>
<comment type="caution">
    <text evidence="1">The sequence shown here is derived from an EMBL/GenBank/DDBJ whole genome shotgun (WGS) entry which is preliminary data.</text>
</comment>
<proteinExistence type="predicted"/>
<dbReference type="Proteomes" id="UP001595847">
    <property type="component" value="Unassembled WGS sequence"/>
</dbReference>
<evidence type="ECO:0000313" key="2">
    <source>
        <dbReference type="Proteomes" id="UP001595847"/>
    </source>
</evidence>
<accession>A0ABV8FIW1</accession>
<organism evidence="1 2">
    <name type="scientific">Nocardiopsis sediminis</name>
    <dbReference type="NCBI Taxonomy" id="1778267"/>
    <lineage>
        <taxon>Bacteria</taxon>
        <taxon>Bacillati</taxon>
        <taxon>Actinomycetota</taxon>
        <taxon>Actinomycetes</taxon>
        <taxon>Streptosporangiales</taxon>
        <taxon>Nocardiopsidaceae</taxon>
        <taxon>Nocardiopsis</taxon>
    </lineage>
</organism>
<protein>
    <submittedName>
        <fullName evidence="1">Uncharacterized protein</fullName>
    </submittedName>
</protein>
<reference evidence="2" key="1">
    <citation type="journal article" date="2019" name="Int. J. Syst. Evol. Microbiol.">
        <title>The Global Catalogue of Microorganisms (GCM) 10K type strain sequencing project: providing services to taxonomists for standard genome sequencing and annotation.</title>
        <authorList>
            <consortium name="The Broad Institute Genomics Platform"/>
            <consortium name="The Broad Institute Genome Sequencing Center for Infectious Disease"/>
            <person name="Wu L."/>
            <person name="Ma J."/>
        </authorList>
    </citation>
    <scope>NUCLEOTIDE SEQUENCE [LARGE SCALE GENOMIC DNA]</scope>
    <source>
        <strain evidence="2">TBRC 1826</strain>
    </source>
</reference>
<keyword evidence="2" id="KW-1185">Reference proteome</keyword>
<dbReference type="RefSeq" id="WP_378531740.1">
    <property type="nucleotide sequence ID" value="NZ_JBHSBH010000006.1"/>
</dbReference>
<name>A0ABV8FIW1_9ACTN</name>
<sequence length="42" mass="4436">MTREHCTCARRPDTVGGHVPPLSAVWFEDGDGVLGAAIVRTG</sequence>
<dbReference type="EMBL" id="JBHSBH010000006">
    <property type="protein sequence ID" value="MFC3996039.1"/>
    <property type="molecule type" value="Genomic_DNA"/>
</dbReference>
<gene>
    <name evidence="1" type="ORF">ACFOVU_08950</name>
</gene>